<dbReference type="PANTHER" id="PTHR43730">
    <property type="entry name" value="BETA-MANNOSIDASE"/>
    <property type="match status" value="1"/>
</dbReference>
<evidence type="ECO:0000256" key="2">
    <source>
        <dbReference type="ARBA" id="ARBA00012754"/>
    </source>
</evidence>
<dbReference type="FunFam" id="3.20.20.80:FF:000050">
    <property type="entry name" value="Beta-mannosidase B"/>
    <property type="match status" value="1"/>
</dbReference>
<dbReference type="InterPro" id="IPR050887">
    <property type="entry name" value="Beta-mannosidase_GH2"/>
</dbReference>
<dbReference type="EC" id="3.2.1.25" evidence="2"/>
<evidence type="ECO:0000313" key="7">
    <source>
        <dbReference type="Proteomes" id="UP000254866"/>
    </source>
</evidence>
<gene>
    <name evidence="6" type="ORF">BP5553_10695</name>
</gene>
<dbReference type="OrthoDB" id="2866996at2759"/>
<dbReference type="Proteomes" id="UP000254866">
    <property type="component" value="Unassembled WGS sequence"/>
</dbReference>
<dbReference type="Gene3D" id="2.60.120.260">
    <property type="entry name" value="Galactose-binding domain-like"/>
    <property type="match status" value="1"/>
</dbReference>
<evidence type="ECO:0000313" key="6">
    <source>
        <dbReference type="EMBL" id="RDL29715.1"/>
    </source>
</evidence>
<keyword evidence="3" id="KW-0378">Hydrolase</keyword>
<dbReference type="SUPFAM" id="SSF51445">
    <property type="entry name" value="(Trans)glycosidases"/>
    <property type="match status" value="1"/>
</dbReference>
<evidence type="ECO:0000256" key="4">
    <source>
        <dbReference type="ARBA" id="ARBA00023295"/>
    </source>
</evidence>
<dbReference type="SUPFAM" id="SSF49785">
    <property type="entry name" value="Galactose-binding domain-like"/>
    <property type="match status" value="1"/>
</dbReference>
<dbReference type="GO" id="GO:0006516">
    <property type="term" value="P:glycoprotein catabolic process"/>
    <property type="evidence" value="ECO:0007669"/>
    <property type="project" value="TreeGrafter"/>
</dbReference>
<comment type="catalytic activity">
    <reaction evidence="1">
        <text>Hydrolysis of terminal, non-reducing beta-D-mannose residues in beta-D-mannosides.</text>
        <dbReference type="EC" id="3.2.1.25"/>
    </reaction>
</comment>
<dbReference type="GO" id="GO:0004567">
    <property type="term" value="F:beta-mannosidase activity"/>
    <property type="evidence" value="ECO:0007669"/>
    <property type="project" value="UniProtKB-EC"/>
</dbReference>
<evidence type="ECO:0000256" key="3">
    <source>
        <dbReference type="ARBA" id="ARBA00022801"/>
    </source>
</evidence>
<dbReference type="SUPFAM" id="SSF49303">
    <property type="entry name" value="beta-Galactosidase/glucuronidase domain"/>
    <property type="match status" value="1"/>
</dbReference>
<organism evidence="6 7">
    <name type="scientific">Venustampulla echinocandica</name>
    <dbReference type="NCBI Taxonomy" id="2656787"/>
    <lineage>
        <taxon>Eukaryota</taxon>
        <taxon>Fungi</taxon>
        <taxon>Dikarya</taxon>
        <taxon>Ascomycota</taxon>
        <taxon>Pezizomycotina</taxon>
        <taxon>Leotiomycetes</taxon>
        <taxon>Helotiales</taxon>
        <taxon>Pleuroascaceae</taxon>
        <taxon>Venustampulla</taxon>
    </lineage>
</organism>
<dbReference type="InterPro" id="IPR054593">
    <property type="entry name" value="Beta-mannosidase-like_N2"/>
</dbReference>
<sequence>MSKTQILLSSNWECKLSNPDRCKSIPADSSLTSWSPAYHFPSVIHLELLTTSKIPDPNIGENERLVQWVGECDWEYRCRFPTPGMKYSREESKVMEMVFEGLDTFATVMLNGTVILKNEDMFLPQRVDVKHILNPARETLQNEMTILFESALKKGTELEIKHGVKESLMRDPRRMYVRKAQVDLHVTTTLAEDHASAEICVVTNLSTSLQSGMRLEVGIVDTVGKIVAKHQLEMRHSSTSECKISIQNPNPGWPNGLGLQSLYTANVTLLNTTNSQTLDNKSTKFGIRTIALIQRPLASAPGTTFLFSINNHSTFIQGANWVPADNFLPRLTRSRYFSILRMAKRANLNMIRVWGGGIYESEDFFDACDELGLLVWHDYAFACGDFPVHEGFLENVRKEVRAQTVRVRNRASLAVICGGNEDFMLADEDGEALPGLWMKKKHYDHTDTVGPFEDTDFPQRKIYLDIIPKMVEELCPDIQYWPNSPWGGKEKANDPTVGDIHQWDVWHGKSRSYQDYASLSGRLVSEFGMHGFPDMRTINHFAPDQRDRHPQSKVIDCHNKGHGSETRIVRYLAENFRYSMDLEVFAYVSQLMQSEALGYALSGWKRLFGGKGMEECAGLIIWQLNDVYPCTSWSIIDYFLRPKPSFYTIRRCFLPYSIGIQRSPPSRWVDDDRPRDTYIPSFDIFAHNSTVKEVKFVLRIRAYDMFTREYLDYPQENQEVLLGANRNTELGRIENPGSVTEDSLIVLCASLLDPHYGAGGG</sequence>
<evidence type="ECO:0000256" key="1">
    <source>
        <dbReference type="ARBA" id="ARBA00000829"/>
    </source>
</evidence>
<proteinExistence type="predicted"/>
<dbReference type="InterPro" id="IPR013783">
    <property type="entry name" value="Ig-like_fold"/>
</dbReference>
<keyword evidence="4" id="KW-0326">Glycosidase</keyword>
<dbReference type="Gene3D" id="3.20.20.80">
    <property type="entry name" value="Glycosidases"/>
    <property type="match status" value="1"/>
</dbReference>
<dbReference type="InterPro" id="IPR008979">
    <property type="entry name" value="Galactose-bd-like_sf"/>
</dbReference>
<feature type="domain" description="Beta-mannosidase-like galactose-binding" evidence="5">
    <location>
        <begin position="32"/>
        <end position="183"/>
    </location>
</feature>
<dbReference type="STRING" id="2656787.A0A370T8M5"/>
<dbReference type="RefSeq" id="XP_031864530.1">
    <property type="nucleotide sequence ID" value="XM_032019318.1"/>
</dbReference>
<dbReference type="Pfam" id="PF22666">
    <property type="entry name" value="Glyco_hydro_2_N2"/>
    <property type="match status" value="1"/>
</dbReference>
<keyword evidence="7" id="KW-1185">Reference proteome</keyword>
<reference evidence="6 7" key="1">
    <citation type="journal article" date="2018" name="IMA Fungus">
        <title>IMA Genome-F 9: Draft genome sequence of Annulohypoxylon stygium, Aspergillus mulundensis, Berkeleyomyces basicola (syn. Thielaviopsis basicola), Ceratocystis smalleyi, two Cercospora beticola strains, Coleophoma cylindrospora, Fusarium fracticaudum, Phialophora cf. hyalina, and Morchella septimelata.</title>
        <authorList>
            <person name="Wingfield B.D."/>
            <person name="Bills G.F."/>
            <person name="Dong Y."/>
            <person name="Huang W."/>
            <person name="Nel W.J."/>
            <person name="Swalarsk-Parry B.S."/>
            <person name="Vaghefi N."/>
            <person name="Wilken P.M."/>
            <person name="An Z."/>
            <person name="de Beer Z.W."/>
            <person name="De Vos L."/>
            <person name="Chen L."/>
            <person name="Duong T.A."/>
            <person name="Gao Y."/>
            <person name="Hammerbacher A."/>
            <person name="Kikkert J.R."/>
            <person name="Li Y."/>
            <person name="Li H."/>
            <person name="Li K."/>
            <person name="Li Q."/>
            <person name="Liu X."/>
            <person name="Ma X."/>
            <person name="Naidoo K."/>
            <person name="Pethybridge S.J."/>
            <person name="Sun J."/>
            <person name="Steenkamp E.T."/>
            <person name="van der Nest M.A."/>
            <person name="van Wyk S."/>
            <person name="Wingfield M.J."/>
            <person name="Xiong C."/>
            <person name="Yue Q."/>
            <person name="Zhang X."/>
        </authorList>
    </citation>
    <scope>NUCLEOTIDE SEQUENCE [LARGE SCALE GENOMIC DNA]</scope>
    <source>
        <strain evidence="6 7">BP 5553</strain>
    </source>
</reference>
<dbReference type="GeneID" id="43603544"/>
<dbReference type="GO" id="GO:0005975">
    <property type="term" value="P:carbohydrate metabolic process"/>
    <property type="evidence" value="ECO:0007669"/>
    <property type="project" value="InterPro"/>
</dbReference>
<comment type="caution">
    <text evidence="6">The sequence shown here is derived from an EMBL/GenBank/DDBJ whole genome shotgun (WGS) entry which is preliminary data.</text>
</comment>
<name>A0A370T8M5_9HELO</name>
<dbReference type="PANTHER" id="PTHR43730:SF1">
    <property type="entry name" value="BETA-MANNOSIDASE"/>
    <property type="match status" value="1"/>
</dbReference>
<accession>A0A370T8M5</accession>
<protein>
    <recommendedName>
        <fullName evidence="2">beta-mannosidase</fullName>
        <ecNumber evidence="2">3.2.1.25</ecNumber>
    </recommendedName>
</protein>
<dbReference type="EMBL" id="NPIC01000019">
    <property type="protein sequence ID" value="RDL29715.1"/>
    <property type="molecule type" value="Genomic_DNA"/>
</dbReference>
<dbReference type="Gene3D" id="2.60.40.10">
    <property type="entry name" value="Immunoglobulins"/>
    <property type="match status" value="1"/>
</dbReference>
<dbReference type="InterPro" id="IPR017853">
    <property type="entry name" value="GH"/>
</dbReference>
<evidence type="ECO:0000259" key="5">
    <source>
        <dbReference type="Pfam" id="PF22666"/>
    </source>
</evidence>
<dbReference type="InterPro" id="IPR036156">
    <property type="entry name" value="Beta-gal/glucu_dom_sf"/>
</dbReference>
<dbReference type="AlphaFoldDB" id="A0A370T8M5"/>